<organism evidence="11 12">
    <name type="scientific">Mycolicibacterium poriferae</name>
    <dbReference type="NCBI Taxonomy" id="39694"/>
    <lineage>
        <taxon>Bacteria</taxon>
        <taxon>Bacillati</taxon>
        <taxon>Actinomycetota</taxon>
        <taxon>Actinomycetes</taxon>
        <taxon>Mycobacteriales</taxon>
        <taxon>Mycobacteriaceae</taxon>
        <taxon>Mycolicibacterium</taxon>
    </lineage>
</organism>
<dbReference type="AlphaFoldDB" id="A0A6N4V795"/>
<evidence type="ECO:0000256" key="2">
    <source>
        <dbReference type="ARBA" id="ARBA00008873"/>
    </source>
</evidence>
<evidence type="ECO:0000256" key="6">
    <source>
        <dbReference type="ARBA" id="ARBA00023065"/>
    </source>
</evidence>
<dbReference type="EMBL" id="AP022570">
    <property type="protein sequence ID" value="BBX49983.1"/>
    <property type="molecule type" value="Genomic_DNA"/>
</dbReference>
<feature type="transmembrane region" description="Helical" evidence="8">
    <location>
        <begin position="163"/>
        <end position="184"/>
    </location>
</feature>
<keyword evidence="5 8" id="KW-1133">Transmembrane helix</keyword>
<feature type="transmembrane region" description="Helical" evidence="8">
    <location>
        <begin position="190"/>
        <end position="210"/>
    </location>
</feature>
<feature type="domain" description="Cation efflux protein cytoplasmic" evidence="10">
    <location>
        <begin position="225"/>
        <end position="296"/>
    </location>
</feature>
<keyword evidence="4 8" id="KW-0812">Transmembrane</keyword>
<sequence>MQHMREFAYIAAMGAGHDHSHADARVSRMVLAAGILSIFFVVELTTALAINSIALLADAGHMLTDLVAMFMGLTAVLMARRGSTSPSRTYGWHRAEVFTAVANAVLLLGVAAFILYEAVERLGDAPEVPGVPLIVVALVGLAANAAVVLLLRSHSKSSLAVKGAYMEVLADTLGSIGVLIAGIVTVTTGWPYADVVVAVLVALWVLPRAISLARSALRILSESSPSHIDVDELRTALGSVEGVTEVHDLHVWTLVPGKDMVTAHLTSRREAALVLDDARAVLTARGLDHSTVQVEPPDAAADCECETS</sequence>
<dbReference type="SUPFAM" id="SSF160240">
    <property type="entry name" value="Cation efflux protein cytoplasmic domain-like"/>
    <property type="match status" value="1"/>
</dbReference>
<dbReference type="KEGG" id="mpof:MPOR_10090"/>
<evidence type="ECO:0000256" key="7">
    <source>
        <dbReference type="ARBA" id="ARBA00023136"/>
    </source>
</evidence>
<feature type="transmembrane region" description="Helical" evidence="8">
    <location>
        <begin position="59"/>
        <end position="79"/>
    </location>
</feature>
<dbReference type="SUPFAM" id="SSF161111">
    <property type="entry name" value="Cation efflux protein transmembrane domain-like"/>
    <property type="match status" value="1"/>
</dbReference>
<dbReference type="InterPro" id="IPR058533">
    <property type="entry name" value="Cation_efflux_TM"/>
</dbReference>
<dbReference type="InterPro" id="IPR036837">
    <property type="entry name" value="Cation_efflux_CTD_sf"/>
</dbReference>
<evidence type="ECO:0000313" key="11">
    <source>
        <dbReference type="EMBL" id="BBX49983.1"/>
    </source>
</evidence>
<feature type="transmembrane region" description="Helical" evidence="8">
    <location>
        <begin position="30"/>
        <end position="53"/>
    </location>
</feature>
<accession>A0A6N4V795</accession>
<protein>
    <submittedName>
        <fullName evidence="11">Cation transporter</fullName>
    </submittedName>
</protein>
<feature type="transmembrane region" description="Helical" evidence="8">
    <location>
        <begin position="100"/>
        <end position="119"/>
    </location>
</feature>
<dbReference type="GO" id="GO:0005385">
    <property type="term" value="F:zinc ion transmembrane transporter activity"/>
    <property type="evidence" value="ECO:0007669"/>
    <property type="project" value="TreeGrafter"/>
</dbReference>
<evidence type="ECO:0000256" key="4">
    <source>
        <dbReference type="ARBA" id="ARBA00022692"/>
    </source>
</evidence>
<dbReference type="Gene3D" id="1.20.1510.10">
    <property type="entry name" value="Cation efflux protein transmembrane domain"/>
    <property type="match status" value="1"/>
</dbReference>
<evidence type="ECO:0000259" key="9">
    <source>
        <dbReference type="Pfam" id="PF01545"/>
    </source>
</evidence>
<dbReference type="InterPro" id="IPR027470">
    <property type="entry name" value="Cation_efflux_CTD"/>
</dbReference>
<dbReference type="InterPro" id="IPR002524">
    <property type="entry name" value="Cation_efflux"/>
</dbReference>
<keyword evidence="12" id="KW-1185">Reference proteome</keyword>
<dbReference type="GO" id="GO:0005886">
    <property type="term" value="C:plasma membrane"/>
    <property type="evidence" value="ECO:0007669"/>
    <property type="project" value="TreeGrafter"/>
</dbReference>
<dbReference type="Pfam" id="PF16916">
    <property type="entry name" value="ZT_dimer"/>
    <property type="match status" value="1"/>
</dbReference>
<feature type="domain" description="Cation efflux protein transmembrane" evidence="9">
    <location>
        <begin position="30"/>
        <end position="220"/>
    </location>
</feature>
<evidence type="ECO:0000256" key="1">
    <source>
        <dbReference type="ARBA" id="ARBA00004141"/>
    </source>
</evidence>
<dbReference type="InterPro" id="IPR050681">
    <property type="entry name" value="CDF/SLC30A"/>
</dbReference>
<dbReference type="InterPro" id="IPR027469">
    <property type="entry name" value="Cation_efflux_TMD_sf"/>
</dbReference>
<evidence type="ECO:0000256" key="3">
    <source>
        <dbReference type="ARBA" id="ARBA00022448"/>
    </source>
</evidence>
<evidence type="ECO:0000259" key="10">
    <source>
        <dbReference type="Pfam" id="PF16916"/>
    </source>
</evidence>
<dbReference type="PANTHER" id="PTHR11562">
    <property type="entry name" value="CATION EFFLUX PROTEIN/ ZINC TRANSPORTER"/>
    <property type="match status" value="1"/>
</dbReference>
<dbReference type="PANTHER" id="PTHR11562:SF17">
    <property type="entry name" value="RE54080P-RELATED"/>
    <property type="match status" value="1"/>
</dbReference>
<keyword evidence="3" id="KW-0813">Transport</keyword>
<keyword evidence="6" id="KW-0406">Ion transport</keyword>
<dbReference type="Proteomes" id="UP000466785">
    <property type="component" value="Chromosome"/>
</dbReference>
<proteinExistence type="inferred from homology"/>
<dbReference type="Pfam" id="PF01545">
    <property type="entry name" value="Cation_efflux"/>
    <property type="match status" value="1"/>
</dbReference>
<comment type="subcellular location">
    <subcellularLocation>
        <location evidence="1">Membrane</location>
        <topology evidence="1">Multi-pass membrane protein</topology>
    </subcellularLocation>
</comment>
<keyword evidence="7 8" id="KW-0472">Membrane</keyword>
<evidence type="ECO:0000256" key="5">
    <source>
        <dbReference type="ARBA" id="ARBA00022989"/>
    </source>
</evidence>
<name>A0A6N4V795_9MYCO</name>
<feature type="transmembrane region" description="Helical" evidence="8">
    <location>
        <begin position="131"/>
        <end position="151"/>
    </location>
</feature>
<evidence type="ECO:0000313" key="12">
    <source>
        <dbReference type="Proteomes" id="UP000466785"/>
    </source>
</evidence>
<reference evidence="11 12" key="1">
    <citation type="journal article" date="2019" name="Emerg. Microbes Infect.">
        <title>Comprehensive subspecies identification of 175 nontuberculous mycobacteria species based on 7547 genomic profiles.</title>
        <authorList>
            <person name="Matsumoto Y."/>
            <person name="Kinjo T."/>
            <person name="Motooka D."/>
            <person name="Nabeya D."/>
            <person name="Jung N."/>
            <person name="Uechi K."/>
            <person name="Horii T."/>
            <person name="Iida T."/>
            <person name="Fujita J."/>
            <person name="Nakamura S."/>
        </authorList>
    </citation>
    <scope>NUCLEOTIDE SEQUENCE [LARGE SCALE GENOMIC DNA]</scope>
    <source>
        <strain evidence="11 12">JCM 12603</strain>
    </source>
</reference>
<evidence type="ECO:0000256" key="8">
    <source>
        <dbReference type="SAM" id="Phobius"/>
    </source>
</evidence>
<gene>
    <name evidence="11" type="ORF">MPOR_10090</name>
</gene>
<dbReference type="NCBIfam" id="TIGR01297">
    <property type="entry name" value="CDF"/>
    <property type="match status" value="1"/>
</dbReference>
<comment type="similarity">
    <text evidence="2">Belongs to the cation diffusion facilitator (CDF) transporter (TC 2.A.4) family. SLC30A subfamily.</text>
</comment>